<dbReference type="Proteomes" id="UP000518752">
    <property type="component" value="Unassembled WGS sequence"/>
</dbReference>
<evidence type="ECO:0000313" key="3">
    <source>
        <dbReference type="Proteomes" id="UP000518752"/>
    </source>
</evidence>
<organism evidence="2 3">
    <name type="scientific">Collybiopsis confluens</name>
    <dbReference type="NCBI Taxonomy" id="2823264"/>
    <lineage>
        <taxon>Eukaryota</taxon>
        <taxon>Fungi</taxon>
        <taxon>Dikarya</taxon>
        <taxon>Basidiomycota</taxon>
        <taxon>Agaricomycotina</taxon>
        <taxon>Agaricomycetes</taxon>
        <taxon>Agaricomycetidae</taxon>
        <taxon>Agaricales</taxon>
        <taxon>Marasmiineae</taxon>
        <taxon>Omphalotaceae</taxon>
        <taxon>Collybiopsis</taxon>
    </lineage>
</organism>
<keyword evidence="1" id="KW-1133">Transmembrane helix</keyword>
<feature type="transmembrane region" description="Helical" evidence="1">
    <location>
        <begin position="81"/>
        <end position="102"/>
    </location>
</feature>
<comment type="caution">
    <text evidence="2">The sequence shown here is derived from an EMBL/GenBank/DDBJ whole genome shotgun (WGS) entry which is preliminary data.</text>
</comment>
<feature type="transmembrane region" description="Helical" evidence="1">
    <location>
        <begin position="48"/>
        <end position="69"/>
    </location>
</feature>
<dbReference type="EMBL" id="JAACJN010000013">
    <property type="protein sequence ID" value="KAF5390742.1"/>
    <property type="molecule type" value="Genomic_DNA"/>
</dbReference>
<keyword evidence="1" id="KW-0812">Transmembrane</keyword>
<keyword evidence="1" id="KW-0472">Membrane</keyword>
<evidence type="ECO:0000313" key="2">
    <source>
        <dbReference type="EMBL" id="KAF5390742.1"/>
    </source>
</evidence>
<gene>
    <name evidence="2" type="ORF">D9757_004543</name>
</gene>
<name>A0A8H5ME82_9AGAR</name>
<keyword evidence="3" id="KW-1185">Reference proteome</keyword>
<reference evidence="2 3" key="1">
    <citation type="journal article" date="2020" name="ISME J.">
        <title>Uncovering the hidden diversity of litter-decomposition mechanisms in mushroom-forming fungi.</title>
        <authorList>
            <person name="Floudas D."/>
            <person name="Bentzer J."/>
            <person name="Ahren D."/>
            <person name="Johansson T."/>
            <person name="Persson P."/>
            <person name="Tunlid A."/>
        </authorList>
    </citation>
    <scope>NUCLEOTIDE SEQUENCE [LARGE SCALE GENOMIC DNA]</scope>
    <source>
        <strain evidence="2 3">CBS 406.79</strain>
    </source>
</reference>
<dbReference type="OrthoDB" id="3158487at2759"/>
<proteinExistence type="predicted"/>
<accession>A0A8H5ME82</accession>
<dbReference type="AlphaFoldDB" id="A0A8H5ME82"/>
<feature type="transmembrane region" description="Helical" evidence="1">
    <location>
        <begin position="147"/>
        <end position="169"/>
    </location>
</feature>
<evidence type="ECO:0000256" key="1">
    <source>
        <dbReference type="SAM" id="Phobius"/>
    </source>
</evidence>
<protein>
    <submittedName>
        <fullName evidence="2">Uncharacterized protein</fullName>
    </submittedName>
</protein>
<sequence length="238" mass="26413">MSPSSPSHPEYTSLKTVYENSHDGFHDNLQVDDDTSTRSSVKGGYMGILSFFLLAVLIACMNHILLSHLDGTEPGSHTSQFWVTVLKNTFPAAVSFLLVMNLKNCLLQVALYHIQRDSHPLDIVNIIISPPSFLNTALILLRSAKHITILSFALLSAITQAVTLTSLFVPSTMTVVSSPPSTQTIKVPTIDFDVADPYQSSLLVDMTDVDAKHPGEQLVYREPSQRWRQLILRQETYS</sequence>
<feature type="transmembrane region" description="Helical" evidence="1">
    <location>
        <begin position="123"/>
        <end position="141"/>
    </location>
</feature>